<reference evidence="1" key="1">
    <citation type="submission" date="2018-05" db="EMBL/GenBank/DDBJ databases">
        <authorList>
            <person name="Lanie J.A."/>
            <person name="Ng W.-L."/>
            <person name="Kazmierczak K.M."/>
            <person name="Andrzejewski T.M."/>
            <person name="Davidsen T.M."/>
            <person name="Wayne K.J."/>
            <person name="Tettelin H."/>
            <person name="Glass J.I."/>
            <person name="Rusch D."/>
            <person name="Podicherti R."/>
            <person name="Tsui H.-C.T."/>
            <person name="Winkler M.E."/>
        </authorList>
    </citation>
    <scope>NUCLEOTIDE SEQUENCE</scope>
</reference>
<proteinExistence type="predicted"/>
<accession>A0A382E968</accession>
<dbReference type="EMBL" id="UINC01043212">
    <property type="protein sequence ID" value="SVB46939.1"/>
    <property type="molecule type" value="Genomic_DNA"/>
</dbReference>
<name>A0A382E968_9ZZZZ</name>
<organism evidence="1">
    <name type="scientific">marine metagenome</name>
    <dbReference type="NCBI Taxonomy" id="408172"/>
    <lineage>
        <taxon>unclassified sequences</taxon>
        <taxon>metagenomes</taxon>
        <taxon>ecological metagenomes</taxon>
    </lineage>
</organism>
<protein>
    <submittedName>
        <fullName evidence="1">Uncharacterized protein</fullName>
    </submittedName>
</protein>
<dbReference type="AlphaFoldDB" id="A0A382E968"/>
<feature type="non-terminal residue" evidence="1">
    <location>
        <position position="132"/>
    </location>
</feature>
<sequence>MLPHIYAKNPEIQIRPVEFVEPGGQEYRMSDLFAQTLEKVLEESFTKADLKKAAKQVIRSCMTSKIGILKVTYQRDYYTDPLVSRQFNDAQESLAKIQSNVMSLLDEGNYDGDQDEIIEELQRTVAGLQNKV</sequence>
<evidence type="ECO:0000313" key="1">
    <source>
        <dbReference type="EMBL" id="SVB46939.1"/>
    </source>
</evidence>
<gene>
    <name evidence="1" type="ORF">METZ01_LOCUS199793</name>
</gene>